<reference evidence="2 3" key="1">
    <citation type="submission" date="2021-10" db="EMBL/GenBank/DDBJ databases">
        <title>The diversity and Nitrogen Metabolism of Culturable Nitrate-Utilizing Bacteria Within the Oxygen Minimum Zone of the Changjiang (Yangtze River)Estuary.</title>
        <authorList>
            <person name="Zhang D."/>
            <person name="Zheng J."/>
            <person name="Liu S."/>
            <person name="He W."/>
        </authorList>
    </citation>
    <scope>NUCLEOTIDE SEQUENCE [LARGE SCALE GENOMIC DNA]</scope>
    <source>
        <strain evidence="2 3">FXH275-2</strain>
    </source>
</reference>
<dbReference type="RefSeq" id="WP_228228055.1">
    <property type="nucleotide sequence ID" value="NZ_JAJGNP010000022.1"/>
</dbReference>
<evidence type="ECO:0000313" key="2">
    <source>
        <dbReference type="EMBL" id="MCC4234576.1"/>
    </source>
</evidence>
<dbReference type="EMBL" id="JAJGNP010000022">
    <property type="protein sequence ID" value="MCC4234576.1"/>
    <property type="molecule type" value="Genomic_DNA"/>
</dbReference>
<evidence type="ECO:0000259" key="1">
    <source>
        <dbReference type="Pfam" id="PF09836"/>
    </source>
</evidence>
<evidence type="ECO:0000313" key="3">
    <source>
        <dbReference type="Proteomes" id="UP001198830"/>
    </source>
</evidence>
<name>A0ABS8H8A1_9SPHN</name>
<proteinExistence type="predicted"/>
<dbReference type="Pfam" id="PF09836">
    <property type="entry name" value="DUF2063"/>
    <property type="match status" value="1"/>
</dbReference>
<protein>
    <submittedName>
        <fullName evidence="2">DNA-binding domain-containing protein</fullName>
    </submittedName>
</protein>
<dbReference type="InterPro" id="IPR018640">
    <property type="entry name" value="DUF2063"/>
</dbReference>
<gene>
    <name evidence="2" type="ORF">LL253_18040</name>
</gene>
<accession>A0ABS8H8A1</accession>
<sequence length="250" mass="27308">MNLLALQRDLRAFLLAEDETAATHLGASARPGLSVYLNNYRAQLVTVLEGSFAQTHAWIGDQAFLRAAAQHIDRVPPSSWTLDAYARDFPETLAWLYPKDADIAEIARIELALEECFVASDHSALTVEQLHDVTWDSAILRIAPTIDFVQLTTNAFAIWSALVGNETPPAAEPLTSIALVWRQDYRNRIRLLEAFEYQALLKIRGGMAFGDLCDGVVDIHGAAEGAARAGGWLGRWIGDGLIVAIEAAPG</sequence>
<comment type="caution">
    <text evidence="2">The sequence shown here is derived from an EMBL/GenBank/DDBJ whole genome shotgun (WGS) entry which is preliminary data.</text>
</comment>
<dbReference type="GO" id="GO:0003677">
    <property type="term" value="F:DNA binding"/>
    <property type="evidence" value="ECO:0007669"/>
    <property type="project" value="UniProtKB-KW"/>
</dbReference>
<dbReference type="Proteomes" id="UP001198830">
    <property type="component" value="Unassembled WGS sequence"/>
</dbReference>
<keyword evidence="3" id="KW-1185">Reference proteome</keyword>
<feature type="domain" description="Putative DNA-binding" evidence="1">
    <location>
        <begin position="6"/>
        <end position="91"/>
    </location>
</feature>
<keyword evidence="2" id="KW-0238">DNA-binding</keyword>
<organism evidence="2 3">
    <name type="scientific">Sphingobium soli</name>
    <dbReference type="NCBI Taxonomy" id="1591116"/>
    <lineage>
        <taxon>Bacteria</taxon>
        <taxon>Pseudomonadati</taxon>
        <taxon>Pseudomonadota</taxon>
        <taxon>Alphaproteobacteria</taxon>
        <taxon>Sphingomonadales</taxon>
        <taxon>Sphingomonadaceae</taxon>
        <taxon>Sphingobium</taxon>
    </lineage>
</organism>